<organism evidence="1">
    <name type="scientific">Brassica cretica</name>
    <name type="common">Mustard</name>
    <dbReference type="NCBI Taxonomy" id="69181"/>
    <lineage>
        <taxon>Eukaryota</taxon>
        <taxon>Viridiplantae</taxon>
        <taxon>Streptophyta</taxon>
        <taxon>Embryophyta</taxon>
        <taxon>Tracheophyta</taxon>
        <taxon>Spermatophyta</taxon>
        <taxon>Magnoliopsida</taxon>
        <taxon>eudicotyledons</taxon>
        <taxon>Gunneridae</taxon>
        <taxon>Pentapetalae</taxon>
        <taxon>rosids</taxon>
        <taxon>malvids</taxon>
        <taxon>Brassicales</taxon>
        <taxon>Brassicaceae</taxon>
        <taxon>Brassiceae</taxon>
        <taxon>Brassica</taxon>
    </lineage>
</organism>
<comment type="caution">
    <text evidence="1">The sequence shown here is derived from an EMBL/GenBank/DDBJ whole genome shotgun (WGS) entry which is preliminary data.</text>
</comment>
<protein>
    <submittedName>
        <fullName evidence="1">Uncharacterized protein</fullName>
    </submittedName>
</protein>
<accession>A0A8S9IPF0</accession>
<name>A0A8S9IPF0_BRACR</name>
<gene>
    <name evidence="1" type="ORF">F2Q70_00004003</name>
</gene>
<dbReference type="EMBL" id="QGKY02001015">
    <property type="protein sequence ID" value="KAF2571322.1"/>
    <property type="molecule type" value="Genomic_DNA"/>
</dbReference>
<reference evidence="1" key="1">
    <citation type="submission" date="2019-12" db="EMBL/GenBank/DDBJ databases">
        <title>Genome sequencing and annotation of Brassica cretica.</title>
        <authorList>
            <person name="Studholme D.J."/>
            <person name="Sarris P.F."/>
        </authorList>
    </citation>
    <scope>NUCLEOTIDE SEQUENCE</scope>
    <source>
        <strain evidence="1">PFS-102/07</strain>
        <tissue evidence="1">Leaf</tissue>
    </source>
</reference>
<sequence length="86" mass="9582">MARRPSLRHPVPRCDELEGHFPSGLLDFSAESNEWGYSPCQSAFLHIQGVMIWCENPFLLLGPVWEPKFTPSISVIGGKSGNPNFP</sequence>
<dbReference type="AlphaFoldDB" id="A0A8S9IPF0"/>
<evidence type="ECO:0000313" key="1">
    <source>
        <dbReference type="EMBL" id="KAF2571322.1"/>
    </source>
</evidence>
<proteinExistence type="predicted"/>